<dbReference type="Proteomes" id="UP001168098">
    <property type="component" value="Unassembled WGS sequence"/>
</dbReference>
<organism evidence="3 4">
    <name type="scientific">Vitis rotundifolia</name>
    <name type="common">Muscadine grape</name>
    <dbReference type="NCBI Taxonomy" id="103349"/>
    <lineage>
        <taxon>Eukaryota</taxon>
        <taxon>Viridiplantae</taxon>
        <taxon>Streptophyta</taxon>
        <taxon>Embryophyta</taxon>
        <taxon>Tracheophyta</taxon>
        <taxon>Spermatophyta</taxon>
        <taxon>Magnoliopsida</taxon>
        <taxon>eudicotyledons</taxon>
        <taxon>Gunneridae</taxon>
        <taxon>Pentapetalae</taxon>
        <taxon>rosids</taxon>
        <taxon>Vitales</taxon>
        <taxon>Vitaceae</taxon>
        <taxon>Viteae</taxon>
        <taxon>Vitis</taxon>
    </lineage>
</organism>
<proteinExistence type="inferred from homology"/>
<evidence type="ECO:0000313" key="4">
    <source>
        <dbReference type="Proteomes" id="UP001168098"/>
    </source>
</evidence>
<dbReference type="AlphaFoldDB" id="A0AA39DXB1"/>
<dbReference type="PANTHER" id="PTHR12794">
    <property type="entry name" value="GEMIN2"/>
    <property type="match status" value="1"/>
</dbReference>
<feature type="region of interest" description="Disordered" evidence="2">
    <location>
        <begin position="338"/>
        <end position="381"/>
    </location>
</feature>
<dbReference type="EMBL" id="JARBHA010000005">
    <property type="protein sequence ID" value="KAJ9701366.1"/>
    <property type="molecule type" value="Genomic_DNA"/>
</dbReference>
<reference evidence="3 4" key="1">
    <citation type="journal article" date="2023" name="BMC Biotechnol.">
        <title>Vitis rotundifolia cv Carlos genome sequencing.</title>
        <authorList>
            <person name="Huff M."/>
            <person name="Hulse-Kemp A."/>
            <person name="Scheffler B."/>
            <person name="Youngblood R."/>
            <person name="Simpson S."/>
            <person name="Babiker E."/>
            <person name="Staton M."/>
        </authorList>
    </citation>
    <scope>NUCLEOTIDE SEQUENCE [LARGE SCALE GENOMIC DNA]</scope>
    <source>
        <tissue evidence="3">Leaf</tissue>
    </source>
</reference>
<feature type="region of interest" description="Disordered" evidence="2">
    <location>
        <begin position="201"/>
        <end position="242"/>
    </location>
</feature>
<dbReference type="GO" id="GO:0032797">
    <property type="term" value="C:SMN complex"/>
    <property type="evidence" value="ECO:0007669"/>
    <property type="project" value="TreeGrafter"/>
</dbReference>
<dbReference type="GO" id="GO:0000387">
    <property type="term" value="P:spliceosomal snRNP assembly"/>
    <property type="evidence" value="ECO:0007669"/>
    <property type="project" value="InterPro"/>
</dbReference>
<sequence length="502" mass="56588">MIMDEDLDCVERRSSSTQQEEVAGIAEEKHFKEQQETEVDENFLELEESGKLKKISGNGNGSKENHSAGVQVQDCTEGLPTSSSSVVVVDENQELGNVSKIEEKCLLGSVGEAEETCLVKSADFESFLVGSVNEAEQNHLVKSDDLESWNETLVKSFKTNSRHKIVEAGEKMVQDGDDGKVKRLRGKLKIEVIDDTAVIDSTSIPRSGNGCRRQKTKQETDERRDKRTRRKAKGGKQGLEANGKGEVVAQIVEAQKNESGTKRVYSRKEMEVLRYINSEEQRKMWMEIRCSLGPVVLKEYDGLENCTNHKHIRVNFDPRQQSAKKEEAPAILREVSSSNVDDEMQNLHPLDPAYGHSVGGKDNYADPEECSEDSDSDEDYSSIQRPAFLVEGEPDFDSGPPEDGLEYLRRVRWEAAQIPEVTVAKLDRNKFNKEQTLYMPKIPDIAKCPEHLAPLKKWEDAFLADFAELRAVCFPDQFFKVLNIGIKPFFVVKEHHGHLLIN</sequence>
<evidence type="ECO:0000313" key="3">
    <source>
        <dbReference type="EMBL" id="KAJ9701366.1"/>
    </source>
</evidence>
<keyword evidence="4" id="KW-1185">Reference proteome</keyword>
<dbReference type="Pfam" id="PF04938">
    <property type="entry name" value="SIP1"/>
    <property type="match status" value="1"/>
</dbReference>
<feature type="compositionally biased region" description="Basic and acidic residues" evidence="2">
    <location>
        <begin position="26"/>
        <end position="35"/>
    </location>
</feature>
<dbReference type="InterPro" id="IPR035426">
    <property type="entry name" value="Gemin2/Brr1"/>
</dbReference>
<comment type="caution">
    <text evidence="3">The sequence shown here is derived from an EMBL/GenBank/DDBJ whole genome shotgun (WGS) entry which is preliminary data.</text>
</comment>
<protein>
    <submittedName>
        <fullName evidence="3">Uncharacterized protein</fullName>
    </submittedName>
</protein>
<evidence type="ECO:0000256" key="2">
    <source>
        <dbReference type="SAM" id="MobiDB-lite"/>
    </source>
</evidence>
<feature type="compositionally biased region" description="Polar residues" evidence="2">
    <location>
        <begin position="68"/>
        <end position="83"/>
    </location>
</feature>
<feature type="region of interest" description="Disordered" evidence="2">
    <location>
        <begin position="1"/>
        <end position="38"/>
    </location>
</feature>
<feature type="compositionally biased region" description="Basic and acidic residues" evidence="2">
    <location>
        <begin position="216"/>
        <end position="225"/>
    </location>
</feature>
<feature type="compositionally biased region" description="Acidic residues" evidence="2">
    <location>
        <begin position="365"/>
        <end position="380"/>
    </location>
</feature>
<dbReference type="GO" id="GO:0005634">
    <property type="term" value="C:nucleus"/>
    <property type="evidence" value="ECO:0007669"/>
    <property type="project" value="TreeGrafter"/>
</dbReference>
<comment type="similarity">
    <text evidence="1">Belongs to the gemin-2 family.</text>
</comment>
<evidence type="ECO:0000256" key="1">
    <source>
        <dbReference type="ARBA" id="ARBA00025758"/>
    </source>
</evidence>
<dbReference type="PANTHER" id="PTHR12794:SF0">
    <property type="entry name" value="GEM-ASSOCIATED PROTEIN 2"/>
    <property type="match status" value="1"/>
</dbReference>
<feature type="region of interest" description="Disordered" evidence="2">
    <location>
        <begin position="50"/>
        <end position="83"/>
    </location>
</feature>
<name>A0AA39DXB1_VITRO</name>
<accession>A0AA39DXB1</accession>
<gene>
    <name evidence="3" type="ORF">PVL29_006634</name>
</gene>